<feature type="signal peptide" evidence="7">
    <location>
        <begin position="1"/>
        <end position="24"/>
    </location>
</feature>
<evidence type="ECO:0000256" key="7">
    <source>
        <dbReference type="SAM" id="SignalP"/>
    </source>
</evidence>
<dbReference type="AlphaFoldDB" id="A0A0D3CW60"/>
<keyword evidence="7" id="KW-0732">Signal</keyword>
<dbReference type="EnsemblPlants" id="Bo6g083250.1">
    <property type="protein sequence ID" value="Bo6g083250.1"/>
    <property type="gene ID" value="Bo6g083250"/>
</dbReference>
<dbReference type="InterPro" id="IPR010851">
    <property type="entry name" value="DEFL"/>
</dbReference>
<keyword evidence="2" id="KW-0929">Antimicrobial</keyword>
<keyword evidence="9" id="KW-1185">Reference proteome</keyword>
<dbReference type="HOGENOM" id="CLU_1665207_0_0_1"/>
<dbReference type="Gramene" id="Bo6g083250.1">
    <property type="protein sequence ID" value="Bo6g083250.1"/>
    <property type="gene ID" value="Bo6g083250"/>
</dbReference>
<accession>A0A0D3CW60</accession>
<sequence>MSAQKIQLACLILAFFLLFSQSTATCHYRFPPSGPCKHDAGCKNVCTQPPEDPNYLACITSAPMQPTVRQILVANGTTRPAVARPAGGGSRKERNSGGGISKKRSYGGGKKTERSSGGDLSRGEEEPVGGDAPLVLVNGVVATENMNRHIAIFVHFCFQ</sequence>
<keyword evidence="3" id="KW-0295">Fungicide</keyword>
<dbReference type="GO" id="GO:0050832">
    <property type="term" value="P:defense response to fungus"/>
    <property type="evidence" value="ECO:0007669"/>
    <property type="project" value="UniProtKB-KW"/>
</dbReference>
<feature type="chain" id="PRO_5002274127" evidence="7">
    <location>
        <begin position="25"/>
        <end position="159"/>
    </location>
</feature>
<evidence type="ECO:0000256" key="5">
    <source>
        <dbReference type="ARBA" id="ARBA00023157"/>
    </source>
</evidence>
<comment type="similarity">
    <text evidence="1">Belongs to the DEFL family.</text>
</comment>
<organism evidence="8 9">
    <name type="scientific">Brassica oleracea var. oleracea</name>
    <dbReference type="NCBI Taxonomy" id="109376"/>
    <lineage>
        <taxon>Eukaryota</taxon>
        <taxon>Viridiplantae</taxon>
        <taxon>Streptophyta</taxon>
        <taxon>Embryophyta</taxon>
        <taxon>Tracheophyta</taxon>
        <taxon>Spermatophyta</taxon>
        <taxon>Magnoliopsida</taxon>
        <taxon>eudicotyledons</taxon>
        <taxon>Gunneridae</taxon>
        <taxon>Pentapetalae</taxon>
        <taxon>rosids</taxon>
        <taxon>malvids</taxon>
        <taxon>Brassicales</taxon>
        <taxon>Brassicaceae</taxon>
        <taxon>Brassiceae</taxon>
        <taxon>Brassica</taxon>
    </lineage>
</organism>
<reference evidence="8 9" key="1">
    <citation type="journal article" date="2014" name="Genome Biol.">
        <title>Transcriptome and methylome profiling reveals relics of genome dominance in the mesopolyploid Brassica oleracea.</title>
        <authorList>
            <person name="Parkin I.A."/>
            <person name="Koh C."/>
            <person name="Tang H."/>
            <person name="Robinson S.J."/>
            <person name="Kagale S."/>
            <person name="Clarke W.E."/>
            <person name="Town C.D."/>
            <person name="Nixon J."/>
            <person name="Krishnakumar V."/>
            <person name="Bidwell S.L."/>
            <person name="Denoeud F."/>
            <person name="Belcram H."/>
            <person name="Links M.G."/>
            <person name="Just J."/>
            <person name="Clarke C."/>
            <person name="Bender T."/>
            <person name="Huebert T."/>
            <person name="Mason A.S."/>
            <person name="Pires J.C."/>
            <person name="Barker G."/>
            <person name="Moore J."/>
            <person name="Walley P.G."/>
            <person name="Manoli S."/>
            <person name="Batley J."/>
            <person name="Edwards D."/>
            <person name="Nelson M.N."/>
            <person name="Wang X."/>
            <person name="Paterson A.H."/>
            <person name="King G."/>
            <person name="Bancroft I."/>
            <person name="Chalhoub B."/>
            <person name="Sharpe A.G."/>
        </authorList>
    </citation>
    <scope>NUCLEOTIDE SEQUENCE</scope>
    <source>
        <strain evidence="8 9">cv. TO1000</strain>
    </source>
</reference>
<dbReference type="Pfam" id="PF25052">
    <property type="entry name" value="AtDEF-like"/>
    <property type="match status" value="1"/>
</dbReference>
<evidence type="ECO:0000313" key="8">
    <source>
        <dbReference type="EnsemblPlants" id="Bo6g083250.1"/>
    </source>
</evidence>
<protein>
    <submittedName>
        <fullName evidence="8">Uncharacterized protein</fullName>
    </submittedName>
</protein>
<feature type="region of interest" description="Disordered" evidence="6">
    <location>
        <begin position="75"/>
        <end position="131"/>
    </location>
</feature>
<name>A0A0D3CW60_BRAOL</name>
<evidence type="ECO:0000313" key="9">
    <source>
        <dbReference type="Proteomes" id="UP000032141"/>
    </source>
</evidence>
<evidence type="ECO:0000256" key="2">
    <source>
        <dbReference type="ARBA" id="ARBA00022529"/>
    </source>
</evidence>
<dbReference type="Proteomes" id="UP000032141">
    <property type="component" value="Chromosome C6"/>
</dbReference>
<reference evidence="8" key="2">
    <citation type="submission" date="2015-03" db="UniProtKB">
        <authorList>
            <consortium name="EnsemblPlants"/>
        </authorList>
    </citation>
    <scope>IDENTIFICATION</scope>
</reference>
<evidence type="ECO:0000256" key="1">
    <source>
        <dbReference type="ARBA" id="ARBA00006722"/>
    </source>
</evidence>
<proteinExistence type="inferred from homology"/>
<evidence type="ECO:0000256" key="4">
    <source>
        <dbReference type="ARBA" id="ARBA00022821"/>
    </source>
</evidence>
<evidence type="ECO:0000256" key="3">
    <source>
        <dbReference type="ARBA" id="ARBA00022577"/>
    </source>
</evidence>
<feature type="compositionally biased region" description="Basic and acidic residues" evidence="6">
    <location>
        <begin position="110"/>
        <end position="125"/>
    </location>
</feature>
<dbReference type="GO" id="GO:0031640">
    <property type="term" value="P:killing of cells of another organism"/>
    <property type="evidence" value="ECO:0007669"/>
    <property type="project" value="UniProtKB-KW"/>
</dbReference>
<evidence type="ECO:0000256" key="6">
    <source>
        <dbReference type="SAM" id="MobiDB-lite"/>
    </source>
</evidence>
<keyword evidence="4" id="KW-0611">Plant defense</keyword>
<keyword evidence="5" id="KW-1015">Disulfide bond</keyword>